<dbReference type="CDD" id="cd04301">
    <property type="entry name" value="NAT_SF"/>
    <property type="match status" value="1"/>
</dbReference>
<evidence type="ECO:0000256" key="3">
    <source>
        <dbReference type="SAM" id="MobiDB-lite"/>
    </source>
</evidence>
<dbReference type="InterPro" id="IPR016181">
    <property type="entry name" value="Acyl_CoA_acyltransferase"/>
</dbReference>
<gene>
    <name evidence="5" type="ORF">CBW24_11625</name>
</gene>
<sequence>MPDPLSQSRAAQGAPDPTPASCTIRPARMADCAGLADLINPMIRDTTITFTTAPKDALTIGALLAGGQTHWIAEHEGALLGYATYFPFRGGPGYAHTKEHSILLAPQARGCGVGRALMAVMLDHARAEGVHSMMAGVSGENPAGRAFHAALGFAHVARLPQVGFKFGRWLDLDLMQKML</sequence>
<evidence type="ECO:0000259" key="4">
    <source>
        <dbReference type="PROSITE" id="PS51186"/>
    </source>
</evidence>
<protein>
    <submittedName>
        <fullName evidence="5">GNAT family N-acetyltransferase</fullName>
    </submittedName>
</protein>
<dbReference type="OrthoDB" id="5459937at2"/>
<dbReference type="Pfam" id="PF00583">
    <property type="entry name" value="Acetyltransf_1"/>
    <property type="match status" value="1"/>
</dbReference>
<dbReference type="RefSeq" id="WP_088664546.1">
    <property type="nucleotide sequence ID" value="NZ_CP021404.1"/>
</dbReference>
<feature type="region of interest" description="Disordered" evidence="3">
    <location>
        <begin position="1"/>
        <end position="23"/>
    </location>
</feature>
<reference evidence="5 6" key="1">
    <citation type="submission" date="2017-05" db="EMBL/GenBank/DDBJ databases">
        <title>Comparative genomic and metabolic analysis of manganese-oxidizing mechanisms in Celeribater manganoxidans DY25T: its adaption to the environment of polymetallic nodule.</title>
        <authorList>
            <person name="Wang X."/>
        </authorList>
    </citation>
    <scope>NUCLEOTIDE SEQUENCE [LARGE SCALE GENOMIC DNA]</scope>
    <source>
        <strain evidence="5 6">DY25</strain>
    </source>
</reference>
<keyword evidence="1 5" id="KW-0808">Transferase</keyword>
<feature type="domain" description="N-acetyltransferase" evidence="4">
    <location>
        <begin position="22"/>
        <end position="179"/>
    </location>
</feature>
<dbReference type="GO" id="GO:0016747">
    <property type="term" value="F:acyltransferase activity, transferring groups other than amino-acyl groups"/>
    <property type="evidence" value="ECO:0007669"/>
    <property type="project" value="InterPro"/>
</dbReference>
<dbReference type="KEGG" id="cmag:CBW24_11625"/>
<dbReference type="SUPFAM" id="SSF55729">
    <property type="entry name" value="Acyl-CoA N-acyltransferases (Nat)"/>
    <property type="match status" value="1"/>
</dbReference>
<name>A0A291M0V6_9RHOB</name>
<dbReference type="PANTHER" id="PTHR43072">
    <property type="entry name" value="N-ACETYLTRANSFERASE"/>
    <property type="match status" value="1"/>
</dbReference>
<proteinExistence type="predicted"/>
<feature type="compositionally biased region" description="Polar residues" evidence="3">
    <location>
        <begin position="1"/>
        <end position="10"/>
    </location>
</feature>
<evidence type="ECO:0000256" key="1">
    <source>
        <dbReference type="ARBA" id="ARBA00022679"/>
    </source>
</evidence>
<accession>A0A291M0V6</accession>
<dbReference type="AlphaFoldDB" id="A0A291M0V6"/>
<dbReference type="EMBL" id="CP021404">
    <property type="protein sequence ID" value="ATI42589.1"/>
    <property type="molecule type" value="Genomic_DNA"/>
</dbReference>
<evidence type="ECO:0000313" key="6">
    <source>
        <dbReference type="Proteomes" id="UP000219050"/>
    </source>
</evidence>
<evidence type="ECO:0000256" key="2">
    <source>
        <dbReference type="ARBA" id="ARBA00023315"/>
    </source>
</evidence>
<evidence type="ECO:0000313" key="5">
    <source>
        <dbReference type="EMBL" id="ATI42589.1"/>
    </source>
</evidence>
<dbReference type="InterPro" id="IPR000182">
    <property type="entry name" value="GNAT_dom"/>
</dbReference>
<dbReference type="Gene3D" id="3.40.630.30">
    <property type="match status" value="1"/>
</dbReference>
<organism evidence="5 6">
    <name type="scientific">Pacificitalea manganoxidans</name>
    <dbReference type="NCBI Taxonomy" id="1411902"/>
    <lineage>
        <taxon>Bacteria</taxon>
        <taxon>Pseudomonadati</taxon>
        <taxon>Pseudomonadota</taxon>
        <taxon>Alphaproteobacteria</taxon>
        <taxon>Rhodobacterales</taxon>
        <taxon>Paracoccaceae</taxon>
        <taxon>Pacificitalea</taxon>
    </lineage>
</organism>
<dbReference type="PROSITE" id="PS51186">
    <property type="entry name" value="GNAT"/>
    <property type="match status" value="1"/>
</dbReference>
<keyword evidence="6" id="KW-1185">Reference proteome</keyword>
<keyword evidence="2" id="KW-0012">Acyltransferase</keyword>
<dbReference type="PANTHER" id="PTHR43072:SF23">
    <property type="entry name" value="UPF0039 PROTEIN C11D3.02C"/>
    <property type="match status" value="1"/>
</dbReference>
<dbReference type="Proteomes" id="UP000219050">
    <property type="component" value="Chromosome"/>
</dbReference>